<accession>A0ABY4QUZ6</accession>
<gene>
    <name evidence="1" type="ORF">M6D93_14510</name>
</gene>
<dbReference type="InterPro" id="IPR046262">
    <property type="entry name" value="DUF6295"/>
</dbReference>
<reference evidence="1" key="2">
    <citation type="submission" date="2022-05" db="EMBL/GenBank/DDBJ databases">
        <authorList>
            <person name="Kim J.-S."/>
            <person name="Lee K."/>
            <person name="Suh M."/>
            <person name="Eom M."/>
            <person name="Kim J.-S."/>
            <person name="Kim D.-S."/>
            <person name="Ko S.-H."/>
            <person name="Shin Y."/>
            <person name="Lee J.-S."/>
        </authorList>
    </citation>
    <scope>NUCLEOTIDE SEQUENCE</scope>
    <source>
        <strain evidence="1">N237</strain>
    </source>
</reference>
<dbReference type="RefSeq" id="WP_249770091.1">
    <property type="nucleotide sequence ID" value="NZ_CP097332.1"/>
</dbReference>
<evidence type="ECO:0000313" key="2">
    <source>
        <dbReference type="Proteomes" id="UP001056336"/>
    </source>
</evidence>
<sequence length="87" mass="9372">MCTYNTEYAQLTGSAKGRNGWFRLDQATVYYDHPVHAPAEHTLNIDLADRTAGPGGRLAVELTASSARELVAAIERALSAVPDDLLS</sequence>
<organism evidence="1 2">
    <name type="scientific">Jatrophihabitans telluris</name>
    <dbReference type="NCBI Taxonomy" id="2038343"/>
    <lineage>
        <taxon>Bacteria</taxon>
        <taxon>Bacillati</taxon>
        <taxon>Actinomycetota</taxon>
        <taxon>Actinomycetes</taxon>
        <taxon>Jatrophihabitantales</taxon>
        <taxon>Jatrophihabitantaceae</taxon>
        <taxon>Jatrophihabitans</taxon>
    </lineage>
</organism>
<dbReference type="Pfam" id="PF19812">
    <property type="entry name" value="DUF6295"/>
    <property type="match status" value="1"/>
</dbReference>
<keyword evidence="2" id="KW-1185">Reference proteome</keyword>
<proteinExistence type="predicted"/>
<evidence type="ECO:0000313" key="1">
    <source>
        <dbReference type="EMBL" id="UQX87506.1"/>
    </source>
</evidence>
<name>A0ABY4QUZ6_9ACTN</name>
<dbReference type="EMBL" id="CP097332">
    <property type="protein sequence ID" value="UQX87506.1"/>
    <property type="molecule type" value="Genomic_DNA"/>
</dbReference>
<dbReference type="Proteomes" id="UP001056336">
    <property type="component" value="Chromosome"/>
</dbReference>
<reference evidence="1" key="1">
    <citation type="journal article" date="2018" name="Int. J. Syst. Evol. Microbiol.">
        <title>Jatrophihabitans telluris sp. nov., isolated from sediment soil of lava forest wetlands and the emended description of the genus Jatrophihabitans.</title>
        <authorList>
            <person name="Lee K.C."/>
            <person name="Suh M.K."/>
            <person name="Eom M.K."/>
            <person name="Kim K.K."/>
            <person name="Kim J.S."/>
            <person name="Kim D.S."/>
            <person name="Ko S.H."/>
            <person name="Shin Y.K."/>
            <person name="Lee J.S."/>
        </authorList>
    </citation>
    <scope>NUCLEOTIDE SEQUENCE</scope>
    <source>
        <strain evidence="1">N237</strain>
    </source>
</reference>
<protein>
    <submittedName>
        <fullName evidence="1">DUF6295 family protein</fullName>
    </submittedName>
</protein>